<evidence type="ECO:0000313" key="2">
    <source>
        <dbReference type="EMBL" id="QDU54454.1"/>
    </source>
</evidence>
<keyword evidence="3" id="KW-1185">Reference proteome</keyword>
<keyword evidence="1" id="KW-0472">Membrane</keyword>
<feature type="transmembrane region" description="Helical" evidence="1">
    <location>
        <begin position="216"/>
        <end position="234"/>
    </location>
</feature>
<feature type="transmembrane region" description="Helical" evidence="1">
    <location>
        <begin position="27"/>
        <end position="49"/>
    </location>
</feature>
<evidence type="ECO:0000256" key="1">
    <source>
        <dbReference type="SAM" id="Phobius"/>
    </source>
</evidence>
<feature type="transmembrane region" description="Helical" evidence="1">
    <location>
        <begin position="88"/>
        <end position="109"/>
    </location>
</feature>
<proteinExistence type="predicted"/>
<sequence length="260" mass="29495">MTRVMLLILAIVDLLLFLIGGELDGRFALYLVLGFAYGQAATAAIWVFFDRNHRRGLTLLLMEVVALAIGSVVSRIDYGELWIEHFITLLRLLLYTHLMLGFMLLGHLLRHLLRRWQIKEQPLWFPQFRMVHLLIAMLATAVLASLLRITGNYFLEELFTSQTILAYSLLALLGAAGGTLLLNSPLRLWRLGLFAALTILAYYLFDWFIFPEKMHVFLTANTCTIAAILLIPRLDRYQLLDGHAPRGGPAEEVLSDENLG</sequence>
<dbReference type="AlphaFoldDB" id="A0A518AIG5"/>
<feature type="transmembrane region" description="Helical" evidence="1">
    <location>
        <begin position="56"/>
        <end position="76"/>
    </location>
</feature>
<reference evidence="2 3" key="1">
    <citation type="submission" date="2019-02" db="EMBL/GenBank/DDBJ databases">
        <title>Deep-cultivation of Planctomycetes and their phenomic and genomic characterization uncovers novel biology.</title>
        <authorList>
            <person name="Wiegand S."/>
            <person name="Jogler M."/>
            <person name="Boedeker C."/>
            <person name="Pinto D."/>
            <person name="Vollmers J."/>
            <person name="Rivas-Marin E."/>
            <person name="Kohn T."/>
            <person name="Peeters S.H."/>
            <person name="Heuer A."/>
            <person name="Rast P."/>
            <person name="Oberbeckmann S."/>
            <person name="Bunk B."/>
            <person name="Jeske O."/>
            <person name="Meyerdierks A."/>
            <person name="Storesund J.E."/>
            <person name="Kallscheuer N."/>
            <person name="Luecker S."/>
            <person name="Lage O.M."/>
            <person name="Pohl T."/>
            <person name="Merkel B.J."/>
            <person name="Hornburger P."/>
            <person name="Mueller R.-W."/>
            <person name="Bruemmer F."/>
            <person name="Labrenz M."/>
            <person name="Spormann A.M."/>
            <person name="Op den Camp H."/>
            <person name="Overmann J."/>
            <person name="Amann R."/>
            <person name="Jetten M.S.M."/>
            <person name="Mascher T."/>
            <person name="Medema M.H."/>
            <person name="Devos D.P."/>
            <person name="Kaster A.-K."/>
            <person name="Ovreas L."/>
            <person name="Rohde M."/>
            <person name="Galperin M.Y."/>
            <person name="Jogler C."/>
        </authorList>
    </citation>
    <scope>NUCLEOTIDE SEQUENCE [LARGE SCALE GENOMIC DNA]</scope>
    <source>
        <strain evidence="2 3">Pan181</strain>
    </source>
</reference>
<gene>
    <name evidence="2" type="ORF">Pan181_06360</name>
</gene>
<organism evidence="2 3">
    <name type="scientific">Aeoliella mucimassa</name>
    <dbReference type="NCBI Taxonomy" id="2527972"/>
    <lineage>
        <taxon>Bacteria</taxon>
        <taxon>Pseudomonadati</taxon>
        <taxon>Planctomycetota</taxon>
        <taxon>Planctomycetia</taxon>
        <taxon>Pirellulales</taxon>
        <taxon>Lacipirellulaceae</taxon>
        <taxon>Aeoliella</taxon>
    </lineage>
</organism>
<accession>A0A518AIG5</accession>
<evidence type="ECO:0000313" key="3">
    <source>
        <dbReference type="Proteomes" id="UP000315750"/>
    </source>
</evidence>
<keyword evidence="1" id="KW-1133">Transmembrane helix</keyword>
<dbReference type="Proteomes" id="UP000315750">
    <property type="component" value="Chromosome"/>
</dbReference>
<feature type="transmembrane region" description="Helical" evidence="1">
    <location>
        <begin position="164"/>
        <end position="182"/>
    </location>
</feature>
<protein>
    <submittedName>
        <fullName evidence="2">Uncharacterized protein</fullName>
    </submittedName>
</protein>
<dbReference type="EMBL" id="CP036278">
    <property type="protein sequence ID" value="QDU54454.1"/>
    <property type="molecule type" value="Genomic_DNA"/>
</dbReference>
<dbReference type="KEGG" id="amuc:Pan181_06360"/>
<feature type="transmembrane region" description="Helical" evidence="1">
    <location>
        <begin position="130"/>
        <end position="149"/>
    </location>
</feature>
<keyword evidence="1" id="KW-0812">Transmembrane</keyword>
<feature type="transmembrane region" description="Helical" evidence="1">
    <location>
        <begin position="189"/>
        <end position="210"/>
    </location>
</feature>
<name>A0A518AIG5_9BACT</name>